<dbReference type="PANTHER" id="PTHR31394:SF1">
    <property type="entry name" value="TRANSMEMBRANE PROTEIN 199"/>
    <property type="match status" value="1"/>
</dbReference>
<protein>
    <submittedName>
        <fullName evidence="8">Uncharacterized protein</fullName>
    </submittedName>
</protein>
<comment type="subcellular location">
    <subcellularLocation>
        <location evidence="1">Endoplasmic reticulum membrane</location>
        <topology evidence="1">Multi-pass membrane protein</topology>
    </subcellularLocation>
</comment>
<keyword evidence="3" id="KW-0256">Endoplasmic reticulum</keyword>
<evidence type="ECO:0000256" key="3">
    <source>
        <dbReference type="ARBA" id="ARBA00022824"/>
    </source>
</evidence>
<reference evidence="8" key="1">
    <citation type="submission" date="2023-12" db="EMBL/GenBank/DDBJ databases">
        <title>Genome assembly of Anisodus tanguticus.</title>
        <authorList>
            <person name="Wang Y.-J."/>
        </authorList>
    </citation>
    <scope>NUCLEOTIDE SEQUENCE</scope>
    <source>
        <strain evidence="8">KB-2021</strain>
        <tissue evidence="8">Leaf</tissue>
    </source>
</reference>
<keyword evidence="5 7" id="KW-0472">Membrane</keyword>
<feature type="region of interest" description="Disordered" evidence="6">
    <location>
        <begin position="1"/>
        <end position="25"/>
    </location>
</feature>
<dbReference type="Proteomes" id="UP001291623">
    <property type="component" value="Unassembled WGS sequence"/>
</dbReference>
<evidence type="ECO:0000256" key="6">
    <source>
        <dbReference type="SAM" id="MobiDB-lite"/>
    </source>
</evidence>
<sequence>MTCSNPPPPPHYRRHRDNHRGRRRKRWPYYFNHQDHTFVSTGASSEIKLSDDLRKLASSLSDHPTVPYKHLRSIWVGSNPSTRPDLMGFSPKPREKSEELKARLRKLEEALERKVYDELVKDITPKKDVDEPFSSYKDQMGFGGEAILFCNRNWKAEQSLHVALTMFTGYLVGYYAFRALFCHSPAMSAAGGILGLVIGMLVETLLFIIRTSSMDKMPARKATSFTTKQKKDQLGDKEVS</sequence>
<dbReference type="PANTHER" id="PTHR31394">
    <property type="entry name" value="TRANSMEMBRANE PROTEIN 199"/>
    <property type="match status" value="1"/>
</dbReference>
<dbReference type="InterPro" id="IPR021013">
    <property type="entry name" value="ATPase_Vma12"/>
</dbReference>
<organism evidence="8 9">
    <name type="scientific">Anisodus tanguticus</name>
    <dbReference type="NCBI Taxonomy" id="243964"/>
    <lineage>
        <taxon>Eukaryota</taxon>
        <taxon>Viridiplantae</taxon>
        <taxon>Streptophyta</taxon>
        <taxon>Embryophyta</taxon>
        <taxon>Tracheophyta</taxon>
        <taxon>Spermatophyta</taxon>
        <taxon>Magnoliopsida</taxon>
        <taxon>eudicotyledons</taxon>
        <taxon>Gunneridae</taxon>
        <taxon>Pentapetalae</taxon>
        <taxon>asterids</taxon>
        <taxon>lamiids</taxon>
        <taxon>Solanales</taxon>
        <taxon>Solanaceae</taxon>
        <taxon>Solanoideae</taxon>
        <taxon>Hyoscyameae</taxon>
        <taxon>Anisodus</taxon>
    </lineage>
</organism>
<dbReference type="AlphaFoldDB" id="A0AAE1SFH3"/>
<gene>
    <name evidence="8" type="ORF">RND71_012553</name>
</gene>
<accession>A0AAE1SFH3</accession>
<feature type="compositionally biased region" description="Pro residues" evidence="6">
    <location>
        <begin position="1"/>
        <end position="10"/>
    </location>
</feature>
<evidence type="ECO:0000256" key="1">
    <source>
        <dbReference type="ARBA" id="ARBA00004477"/>
    </source>
</evidence>
<proteinExistence type="predicted"/>
<feature type="compositionally biased region" description="Basic residues" evidence="6">
    <location>
        <begin position="11"/>
        <end position="25"/>
    </location>
</feature>
<dbReference type="EMBL" id="JAVYJV010000006">
    <property type="protein sequence ID" value="KAK4368761.1"/>
    <property type="molecule type" value="Genomic_DNA"/>
</dbReference>
<dbReference type="GO" id="GO:0005789">
    <property type="term" value="C:endoplasmic reticulum membrane"/>
    <property type="evidence" value="ECO:0007669"/>
    <property type="project" value="UniProtKB-SubCell"/>
</dbReference>
<evidence type="ECO:0000256" key="2">
    <source>
        <dbReference type="ARBA" id="ARBA00022692"/>
    </source>
</evidence>
<keyword evidence="4 7" id="KW-1133">Transmembrane helix</keyword>
<keyword evidence="2 7" id="KW-0812">Transmembrane</keyword>
<evidence type="ECO:0000256" key="5">
    <source>
        <dbReference type="ARBA" id="ARBA00023136"/>
    </source>
</evidence>
<feature type="transmembrane region" description="Helical" evidence="7">
    <location>
        <begin position="189"/>
        <end position="209"/>
    </location>
</feature>
<feature type="region of interest" description="Disordered" evidence="6">
    <location>
        <begin position="220"/>
        <end position="240"/>
    </location>
</feature>
<comment type="caution">
    <text evidence="8">The sequence shown here is derived from an EMBL/GenBank/DDBJ whole genome shotgun (WGS) entry which is preliminary data.</text>
</comment>
<feature type="transmembrane region" description="Helical" evidence="7">
    <location>
        <begin position="160"/>
        <end position="177"/>
    </location>
</feature>
<evidence type="ECO:0000313" key="8">
    <source>
        <dbReference type="EMBL" id="KAK4368761.1"/>
    </source>
</evidence>
<keyword evidence="9" id="KW-1185">Reference proteome</keyword>
<evidence type="ECO:0000313" key="9">
    <source>
        <dbReference type="Proteomes" id="UP001291623"/>
    </source>
</evidence>
<evidence type="ECO:0000256" key="4">
    <source>
        <dbReference type="ARBA" id="ARBA00022989"/>
    </source>
</evidence>
<dbReference type="GO" id="GO:0070072">
    <property type="term" value="P:vacuolar proton-transporting V-type ATPase complex assembly"/>
    <property type="evidence" value="ECO:0007669"/>
    <property type="project" value="InterPro"/>
</dbReference>
<feature type="compositionally biased region" description="Basic and acidic residues" evidence="6">
    <location>
        <begin position="229"/>
        <end position="240"/>
    </location>
</feature>
<evidence type="ECO:0000256" key="7">
    <source>
        <dbReference type="SAM" id="Phobius"/>
    </source>
</evidence>
<name>A0AAE1SFH3_9SOLA</name>